<organism evidence="1">
    <name type="scientific">uncultured Chloroflexota bacterium</name>
    <dbReference type="NCBI Taxonomy" id="166587"/>
    <lineage>
        <taxon>Bacteria</taxon>
        <taxon>Bacillati</taxon>
        <taxon>Chloroflexota</taxon>
        <taxon>environmental samples</taxon>
    </lineage>
</organism>
<proteinExistence type="predicted"/>
<name>A0A6J4IU72_9CHLR</name>
<sequence>MATKHTTKKTAKTEPASLPVWLTIVAETAASRRRSSR</sequence>
<protein>
    <submittedName>
        <fullName evidence="1">Uncharacterized protein</fullName>
    </submittedName>
</protein>
<evidence type="ECO:0000313" key="1">
    <source>
        <dbReference type="EMBL" id="CAA9260822.1"/>
    </source>
</evidence>
<reference evidence="1" key="1">
    <citation type="submission" date="2020-02" db="EMBL/GenBank/DDBJ databases">
        <authorList>
            <person name="Meier V. D."/>
        </authorList>
    </citation>
    <scope>NUCLEOTIDE SEQUENCE</scope>
    <source>
        <strain evidence="1">AVDCRST_MAG77</strain>
    </source>
</reference>
<accession>A0A6J4IU72</accession>
<dbReference type="EMBL" id="CADCTC010000155">
    <property type="protein sequence ID" value="CAA9260822.1"/>
    <property type="molecule type" value="Genomic_DNA"/>
</dbReference>
<gene>
    <name evidence="1" type="ORF">AVDCRST_MAG77-2651</name>
</gene>
<dbReference type="AlphaFoldDB" id="A0A6J4IU72"/>